<evidence type="ECO:0000259" key="10">
    <source>
        <dbReference type="Pfam" id="PF00251"/>
    </source>
</evidence>
<reference evidence="12" key="2">
    <citation type="journal article" date="2021" name="PeerJ">
        <title>Extensive microbial diversity within the chicken gut microbiome revealed by metagenomics and culture.</title>
        <authorList>
            <person name="Gilroy R."/>
            <person name="Ravi A."/>
            <person name="Getino M."/>
            <person name="Pursley I."/>
            <person name="Horton D.L."/>
            <person name="Alikhan N.F."/>
            <person name="Baker D."/>
            <person name="Gharbi K."/>
            <person name="Hall N."/>
            <person name="Watson M."/>
            <person name="Adriaenssens E.M."/>
            <person name="Foster-Nyarko E."/>
            <person name="Jarju S."/>
            <person name="Secka A."/>
            <person name="Antonio M."/>
            <person name="Oren A."/>
            <person name="Chaudhuri R.R."/>
            <person name="La Ragione R."/>
            <person name="Hildebrand F."/>
            <person name="Pallen M.J."/>
        </authorList>
    </citation>
    <scope>NUCLEOTIDE SEQUENCE</scope>
    <source>
        <strain evidence="12">CHK187-14744</strain>
    </source>
</reference>
<dbReference type="PROSITE" id="PS00609">
    <property type="entry name" value="GLYCOSYL_HYDROL_F32"/>
    <property type="match status" value="1"/>
</dbReference>
<dbReference type="Gene3D" id="2.115.10.20">
    <property type="entry name" value="Glycosyl hydrolase domain, family 43"/>
    <property type="match status" value="1"/>
</dbReference>
<dbReference type="InterPro" id="IPR018053">
    <property type="entry name" value="Glyco_hydro_32_AS"/>
</dbReference>
<dbReference type="InterPro" id="IPR006232">
    <property type="entry name" value="Suc6P_hydrolase"/>
</dbReference>
<dbReference type="InterPro" id="IPR013148">
    <property type="entry name" value="Glyco_hydro_32_N"/>
</dbReference>
<dbReference type="PANTHER" id="PTHR43101">
    <property type="entry name" value="BETA-FRUCTOSIDASE"/>
    <property type="match status" value="1"/>
</dbReference>
<evidence type="ECO:0000256" key="3">
    <source>
        <dbReference type="ARBA" id="ARBA00012758"/>
    </source>
</evidence>
<keyword evidence="9" id="KW-0963">Cytoplasm</keyword>
<dbReference type="EMBL" id="DVLT01000008">
    <property type="protein sequence ID" value="HIU01916.1"/>
    <property type="molecule type" value="Genomic_DNA"/>
</dbReference>
<reference evidence="12" key="1">
    <citation type="submission" date="2020-10" db="EMBL/GenBank/DDBJ databases">
        <authorList>
            <person name="Gilroy R."/>
        </authorList>
    </citation>
    <scope>NUCLEOTIDE SEQUENCE</scope>
    <source>
        <strain evidence="12">CHK187-14744</strain>
    </source>
</reference>
<comment type="function">
    <text evidence="9">Enables the bacterium to metabolize sucrose as a sole carbon source.</text>
</comment>
<comment type="subcellular location">
    <subcellularLocation>
        <location evidence="9">Cytoplasm</location>
    </subcellularLocation>
</comment>
<dbReference type="GO" id="GO:0004564">
    <property type="term" value="F:beta-fructofuranosidase activity"/>
    <property type="evidence" value="ECO:0007669"/>
    <property type="project" value="UniProtKB-EC"/>
</dbReference>
<feature type="domain" description="Glycosyl hydrolase family 32 C-terminal" evidence="11">
    <location>
        <begin position="429"/>
        <end position="461"/>
    </location>
</feature>
<evidence type="ECO:0000256" key="1">
    <source>
        <dbReference type="ARBA" id="ARBA00004914"/>
    </source>
</evidence>
<comment type="caution">
    <text evidence="12">The sequence shown here is derived from an EMBL/GenBank/DDBJ whole genome shotgun (WGS) entry which is preliminary data.</text>
</comment>
<evidence type="ECO:0000256" key="8">
    <source>
        <dbReference type="RuleBase" id="RU362110"/>
    </source>
</evidence>
<comment type="catalytic activity">
    <reaction evidence="8">
        <text>Hydrolysis of terminal non-reducing beta-D-fructofuranoside residues in beta-D-fructofuranosides.</text>
        <dbReference type="EC" id="3.2.1.26"/>
    </reaction>
</comment>
<evidence type="ECO:0000259" key="11">
    <source>
        <dbReference type="Pfam" id="PF08244"/>
    </source>
</evidence>
<comment type="pathway">
    <text evidence="1 9">Glycan biosynthesis; sucrose metabolism.</text>
</comment>
<proteinExistence type="inferred from homology"/>
<dbReference type="SMART" id="SM00640">
    <property type="entry name" value="Glyco_32"/>
    <property type="match status" value="1"/>
</dbReference>
<feature type="domain" description="Glycosyl hydrolase family 32 N-terminal" evidence="10">
    <location>
        <begin position="33"/>
        <end position="346"/>
    </location>
</feature>
<gene>
    <name evidence="12" type="ORF">IAB63_01530</name>
</gene>
<dbReference type="Gene3D" id="2.60.120.560">
    <property type="entry name" value="Exo-inulinase, domain 1"/>
    <property type="match status" value="1"/>
</dbReference>
<keyword evidence="6 8" id="KW-0326">Glycosidase</keyword>
<evidence type="ECO:0000313" key="13">
    <source>
        <dbReference type="Proteomes" id="UP000824164"/>
    </source>
</evidence>
<dbReference type="SUPFAM" id="SSF49899">
    <property type="entry name" value="Concanavalin A-like lectins/glucanases"/>
    <property type="match status" value="1"/>
</dbReference>
<dbReference type="GO" id="GO:0005975">
    <property type="term" value="P:carbohydrate metabolic process"/>
    <property type="evidence" value="ECO:0007669"/>
    <property type="project" value="InterPro"/>
</dbReference>
<dbReference type="Pfam" id="PF08244">
    <property type="entry name" value="Glyco_hydro_32C"/>
    <property type="match status" value="1"/>
</dbReference>
<evidence type="ECO:0000256" key="9">
    <source>
        <dbReference type="RuleBase" id="RU365015"/>
    </source>
</evidence>
<dbReference type="Proteomes" id="UP000824164">
    <property type="component" value="Unassembled WGS sequence"/>
</dbReference>
<dbReference type="PANTHER" id="PTHR43101:SF1">
    <property type="entry name" value="BETA-FRUCTOSIDASE"/>
    <property type="match status" value="1"/>
</dbReference>
<dbReference type="EC" id="3.2.1.26" evidence="3 8"/>
<evidence type="ECO:0000313" key="12">
    <source>
        <dbReference type="EMBL" id="HIU01916.1"/>
    </source>
</evidence>
<evidence type="ECO:0000256" key="7">
    <source>
        <dbReference type="ARBA" id="ARBA00033367"/>
    </source>
</evidence>
<organism evidence="12 13">
    <name type="scientific">Candidatus Onthocola gallistercoris</name>
    <dbReference type="NCBI Taxonomy" id="2840876"/>
    <lineage>
        <taxon>Bacteria</taxon>
        <taxon>Bacillati</taxon>
        <taxon>Bacillota</taxon>
        <taxon>Bacilli</taxon>
        <taxon>Candidatus Onthocola</taxon>
    </lineage>
</organism>
<dbReference type="InterPro" id="IPR023296">
    <property type="entry name" value="Glyco_hydro_beta-prop_sf"/>
</dbReference>
<sequence length="483" mass="56375">MNEKGKTLLAETLKREKEGALLAASDPYRLKFHLMPKAGWMNDPNGLCQFKGVYHVFYQYSPLDAKGGMKAWGHQTTRDFIHWEHEPAPLFPDRDFDRSGVYSGSAFIHDDRMYLFYTGNVKLDGDYDYINNGREANTILVESGDGHRFSDKELLMTRKDYPDDYTCHIRDPKVWEEDGRFYMIQGGRKTGDTGAALIFGSQDLRHWTFEKELKTDGYFGYMWECPDYFELDGEKVLSFSPQGLGSERYRFQNVYQSGHVVLQKSPVDFTEDDRVDESTFEEWDHGFDFYAPQTFLDEKGRRILIGWAGVPDADYDNEPTVERGWQHALTLPRVLHVKNGKMIQIPVEELEELRDEAFKINAGEKKRLDRETFEMAIRPETGKEFQTVFECGCEKIVIEYTKDCVFRLQISEEAGRGRKLREIRVDELRSLRIFMDTSLIEIYVNDGENVFTSRFYFPRRDRTVCVEGADRIKGWYLSEMEGN</sequence>
<dbReference type="NCBIfam" id="TIGR01322">
    <property type="entry name" value="scrB_fam"/>
    <property type="match status" value="1"/>
</dbReference>
<dbReference type="InterPro" id="IPR001362">
    <property type="entry name" value="Glyco_hydro_32"/>
</dbReference>
<dbReference type="Pfam" id="PF00251">
    <property type="entry name" value="Glyco_hydro_32N"/>
    <property type="match status" value="1"/>
</dbReference>
<keyword evidence="5 8" id="KW-0378">Hydrolase</keyword>
<dbReference type="AlphaFoldDB" id="A0A9D1HEN3"/>
<dbReference type="CDD" id="cd18623">
    <property type="entry name" value="GH32_ScrB-like"/>
    <property type="match status" value="1"/>
</dbReference>
<dbReference type="InterPro" id="IPR013189">
    <property type="entry name" value="Glyco_hydro_32_C"/>
</dbReference>
<evidence type="ECO:0000256" key="5">
    <source>
        <dbReference type="ARBA" id="ARBA00022801"/>
    </source>
</evidence>
<protein>
    <recommendedName>
        <fullName evidence="4 8">Sucrose-6-phosphate hydrolase</fullName>
        <ecNumber evidence="3 8">3.2.1.26</ecNumber>
    </recommendedName>
    <alternativeName>
        <fullName evidence="7 9">Invertase</fullName>
    </alternativeName>
</protein>
<evidence type="ECO:0000256" key="2">
    <source>
        <dbReference type="ARBA" id="ARBA00009902"/>
    </source>
</evidence>
<dbReference type="SUPFAM" id="SSF75005">
    <property type="entry name" value="Arabinanase/levansucrase/invertase"/>
    <property type="match status" value="1"/>
</dbReference>
<dbReference type="InterPro" id="IPR013320">
    <property type="entry name" value="ConA-like_dom_sf"/>
</dbReference>
<keyword evidence="9" id="KW-0119">Carbohydrate metabolism</keyword>
<accession>A0A9D1HEN3</accession>
<comment type="similarity">
    <text evidence="2 8">Belongs to the glycosyl hydrolase 32 family.</text>
</comment>
<evidence type="ECO:0000256" key="4">
    <source>
        <dbReference type="ARBA" id="ARBA00019623"/>
    </source>
</evidence>
<dbReference type="InterPro" id="IPR051214">
    <property type="entry name" value="GH32_Enzymes"/>
</dbReference>
<dbReference type="GO" id="GO:0005737">
    <property type="term" value="C:cytoplasm"/>
    <property type="evidence" value="ECO:0007669"/>
    <property type="project" value="UniProtKB-SubCell"/>
</dbReference>
<name>A0A9D1HEN3_9FIRM</name>
<evidence type="ECO:0000256" key="6">
    <source>
        <dbReference type="ARBA" id="ARBA00023295"/>
    </source>
</evidence>